<evidence type="ECO:0000313" key="2">
    <source>
        <dbReference type="EMBL" id="PRF58070.1"/>
    </source>
</evidence>
<evidence type="ECO:0000313" key="3">
    <source>
        <dbReference type="Proteomes" id="UP000238982"/>
    </source>
</evidence>
<evidence type="ECO:0000256" key="1">
    <source>
        <dbReference type="SAM" id="MobiDB-lite"/>
    </source>
</evidence>
<sequence>MIDGDARASVRALRFARRPPRARSDSPRRSPRVEPAERPTVFVDDHVSKSFRRMNRRSSSLAGRAFSGVQTDISSSVMRVKTALYARDENA</sequence>
<dbReference type="EMBL" id="PVGH01000080">
    <property type="protein sequence ID" value="PRF58070.1"/>
    <property type="molecule type" value="Genomic_DNA"/>
</dbReference>
<feature type="compositionally biased region" description="Basic and acidic residues" evidence="1">
    <location>
        <begin position="22"/>
        <end position="38"/>
    </location>
</feature>
<dbReference type="AlphaFoldDB" id="A0A2S9MHT0"/>
<reference evidence="2 3" key="1">
    <citation type="submission" date="2018-03" db="EMBL/GenBank/DDBJ databases">
        <authorList>
            <person name="Keele B.F."/>
        </authorList>
    </citation>
    <scope>NUCLEOTIDE SEQUENCE [LARGE SCALE GENOMIC DNA]</scope>
    <source>
        <strain evidence="2 3">AU19729</strain>
    </source>
</reference>
<feature type="region of interest" description="Disordered" evidence="1">
    <location>
        <begin position="1"/>
        <end position="38"/>
    </location>
</feature>
<comment type="caution">
    <text evidence="2">The sequence shown here is derived from an EMBL/GenBank/DDBJ whole genome shotgun (WGS) entry which is preliminary data.</text>
</comment>
<gene>
    <name evidence="2" type="ORF">C6Q15_20485</name>
</gene>
<name>A0A2S9MHT0_9BURK</name>
<dbReference type="Proteomes" id="UP000238982">
    <property type="component" value="Unassembled WGS sequence"/>
</dbReference>
<protein>
    <submittedName>
        <fullName evidence="2">Uncharacterized protein</fullName>
    </submittedName>
</protein>
<organism evidence="2 3">
    <name type="scientific">Burkholderia multivorans</name>
    <dbReference type="NCBI Taxonomy" id="87883"/>
    <lineage>
        <taxon>Bacteria</taxon>
        <taxon>Pseudomonadati</taxon>
        <taxon>Pseudomonadota</taxon>
        <taxon>Betaproteobacteria</taxon>
        <taxon>Burkholderiales</taxon>
        <taxon>Burkholderiaceae</taxon>
        <taxon>Burkholderia</taxon>
        <taxon>Burkholderia cepacia complex</taxon>
    </lineage>
</organism>
<proteinExistence type="predicted"/>
<dbReference type="RefSeq" id="WP_105797141.1">
    <property type="nucleotide sequence ID" value="NZ_JAHPLO010000027.1"/>
</dbReference>
<accession>A0A2S9MHT0</accession>